<reference evidence="3" key="2">
    <citation type="submission" date="2023-06" db="EMBL/GenBank/DDBJ databases">
        <authorList>
            <person name="Ma L."/>
            <person name="Liu K.-W."/>
            <person name="Li Z."/>
            <person name="Hsiao Y.-Y."/>
            <person name="Qi Y."/>
            <person name="Fu T."/>
            <person name="Tang G."/>
            <person name="Zhang D."/>
            <person name="Sun W.-H."/>
            <person name="Liu D.-K."/>
            <person name="Li Y."/>
            <person name="Chen G.-Z."/>
            <person name="Liu X.-D."/>
            <person name="Liao X.-Y."/>
            <person name="Jiang Y.-T."/>
            <person name="Yu X."/>
            <person name="Hao Y."/>
            <person name="Huang J."/>
            <person name="Zhao X.-W."/>
            <person name="Ke S."/>
            <person name="Chen Y.-Y."/>
            <person name="Wu W.-L."/>
            <person name="Hsu J.-L."/>
            <person name="Lin Y.-F."/>
            <person name="Huang M.-D."/>
            <person name="Li C.-Y."/>
            <person name="Huang L."/>
            <person name="Wang Z.-W."/>
            <person name="Zhao X."/>
            <person name="Zhong W.-Y."/>
            <person name="Peng D.-H."/>
            <person name="Ahmad S."/>
            <person name="Lan S."/>
            <person name="Zhang J.-S."/>
            <person name="Tsai W.-C."/>
            <person name="Van De Peer Y."/>
            <person name="Liu Z.-J."/>
        </authorList>
    </citation>
    <scope>NUCLEOTIDE SEQUENCE</scope>
    <source>
        <strain evidence="3">CP</strain>
        <tissue evidence="3">Leaves</tissue>
    </source>
</reference>
<comment type="caution">
    <text evidence="3">The sequence shown here is derived from an EMBL/GenBank/DDBJ whole genome shotgun (WGS) entry which is preliminary data.</text>
</comment>
<dbReference type="AlphaFoldDB" id="A0AAV9E6S5"/>
<proteinExistence type="predicted"/>
<evidence type="ECO:0000313" key="3">
    <source>
        <dbReference type="EMBL" id="KAK1309146.1"/>
    </source>
</evidence>
<name>A0AAV9E6S5_ACOCL</name>
<sequence length="100" mass="10320">MNRLGYELRRAGPLAKGDVPCSQVTTMARPVPTIIGLAESPTTNAPTSGGAGGPTPAERRHGSSAAGGEIIVGGLATAILGVIVWYIRTTRRRHAETTKA</sequence>
<dbReference type="EMBL" id="JAUJYO010000009">
    <property type="protein sequence ID" value="KAK1309146.1"/>
    <property type="molecule type" value="Genomic_DNA"/>
</dbReference>
<reference evidence="3" key="1">
    <citation type="journal article" date="2023" name="Nat. Commun.">
        <title>Diploid and tetraploid genomes of Acorus and the evolution of monocots.</title>
        <authorList>
            <person name="Ma L."/>
            <person name="Liu K.W."/>
            <person name="Li Z."/>
            <person name="Hsiao Y.Y."/>
            <person name="Qi Y."/>
            <person name="Fu T."/>
            <person name="Tang G.D."/>
            <person name="Zhang D."/>
            <person name="Sun W.H."/>
            <person name="Liu D.K."/>
            <person name="Li Y."/>
            <person name="Chen G.Z."/>
            <person name="Liu X.D."/>
            <person name="Liao X.Y."/>
            <person name="Jiang Y.T."/>
            <person name="Yu X."/>
            <person name="Hao Y."/>
            <person name="Huang J."/>
            <person name="Zhao X.W."/>
            <person name="Ke S."/>
            <person name="Chen Y.Y."/>
            <person name="Wu W.L."/>
            <person name="Hsu J.L."/>
            <person name="Lin Y.F."/>
            <person name="Huang M.D."/>
            <person name="Li C.Y."/>
            <person name="Huang L."/>
            <person name="Wang Z.W."/>
            <person name="Zhao X."/>
            <person name="Zhong W.Y."/>
            <person name="Peng D.H."/>
            <person name="Ahmad S."/>
            <person name="Lan S."/>
            <person name="Zhang J.S."/>
            <person name="Tsai W.C."/>
            <person name="Van de Peer Y."/>
            <person name="Liu Z.J."/>
        </authorList>
    </citation>
    <scope>NUCLEOTIDE SEQUENCE</scope>
    <source>
        <strain evidence="3">CP</strain>
    </source>
</reference>
<keyword evidence="4" id="KW-1185">Reference proteome</keyword>
<evidence type="ECO:0000256" key="2">
    <source>
        <dbReference type="SAM" id="Phobius"/>
    </source>
</evidence>
<gene>
    <name evidence="3" type="ORF">QJS10_CPA09g01352</name>
</gene>
<dbReference type="Proteomes" id="UP001180020">
    <property type="component" value="Unassembled WGS sequence"/>
</dbReference>
<feature type="region of interest" description="Disordered" evidence="1">
    <location>
        <begin position="37"/>
        <end position="65"/>
    </location>
</feature>
<dbReference type="PANTHER" id="PTHR34558">
    <property type="entry name" value="EXPRESSED PROTEIN"/>
    <property type="match status" value="1"/>
</dbReference>
<protein>
    <submittedName>
        <fullName evidence="3">Uncharacterized protein</fullName>
    </submittedName>
</protein>
<feature type="transmembrane region" description="Helical" evidence="2">
    <location>
        <begin position="70"/>
        <end position="87"/>
    </location>
</feature>
<keyword evidence="2" id="KW-0472">Membrane</keyword>
<organism evidence="3 4">
    <name type="scientific">Acorus calamus</name>
    <name type="common">Sweet flag</name>
    <dbReference type="NCBI Taxonomy" id="4465"/>
    <lineage>
        <taxon>Eukaryota</taxon>
        <taxon>Viridiplantae</taxon>
        <taxon>Streptophyta</taxon>
        <taxon>Embryophyta</taxon>
        <taxon>Tracheophyta</taxon>
        <taxon>Spermatophyta</taxon>
        <taxon>Magnoliopsida</taxon>
        <taxon>Liliopsida</taxon>
        <taxon>Acoraceae</taxon>
        <taxon>Acorus</taxon>
    </lineage>
</organism>
<evidence type="ECO:0000256" key="1">
    <source>
        <dbReference type="SAM" id="MobiDB-lite"/>
    </source>
</evidence>
<evidence type="ECO:0000313" key="4">
    <source>
        <dbReference type="Proteomes" id="UP001180020"/>
    </source>
</evidence>
<dbReference type="PANTHER" id="PTHR34558:SF9">
    <property type="entry name" value="F3L24.15 PROTEIN"/>
    <property type="match status" value="1"/>
</dbReference>
<accession>A0AAV9E6S5</accession>
<keyword evidence="2" id="KW-0812">Transmembrane</keyword>
<keyword evidence="2" id="KW-1133">Transmembrane helix</keyword>